<sequence length="175" mass="18747">RFPKNWLKRPIDAPFGLADVVYNLLRSGLEDPRLLAVGGNAGKVNTFTGVQVSDISGGLLNFQTLVDNPDALACYLYQATIEQVVPTQLKFIYTDTTYALSVVNDYIGKPYKALADKYNPCNNAIAAGTNKAYQQFPGSVVGQKATKGLLGLVGGLLGGLVGSSRRAIAARMYNL</sequence>
<reference evidence="1" key="1">
    <citation type="journal article" date="2023" name="PhytoFront">
        <title>Draft Genome Resources of Seven Strains of Tilletia horrida, Causal Agent of Kernel Smut of Rice.</title>
        <authorList>
            <person name="Khanal S."/>
            <person name="Antony Babu S."/>
            <person name="Zhou X.G."/>
        </authorList>
    </citation>
    <scope>NUCLEOTIDE SEQUENCE</scope>
    <source>
        <strain evidence="1">TX6</strain>
    </source>
</reference>
<evidence type="ECO:0000313" key="1">
    <source>
        <dbReference type="EMBL" id="KAK0542210.1"/>
    </source>
</evidence>
<accession>A0AAN6GIS9</accession>
<dbReference type="Proteomes" id="UP001176517">
    <property type="component" value="Unassembled WGS sequence"/>
</dbReference>
<name>A0AAN6GIS9_9BASI</name>
<dbReference type="GO" id="GO:0004601">
    <property type="term" value="F:peroxidase activity"/>
    <property type="evidence" value="ECO:0007669"/>
    <property type="project" value="InterPro"/>
</dbReference>
<keyword evidence="2" id="KW-1185">Reference proteome</keyword>
<dbReference type="Gene3D" id="1.10.489.10">
    <property type="entry name" value="Chloroperoxidase-like"/>
    <property type="match status" value="1"/>
</dbReference>
<evidence type="ECO:0000313" key="2">
    <source>
        <dbReference type="Proteomes" id="UP001176517"/>
    </source>
</evidence>
<dbReference type="EMBL" id="JAPDMZ010000590">
    <property type="protein sequence ID" value="KAK0542210.1"/>
    <property type="molecule type" value="Genomic_DNA"/>
</dbReference>
<dbReference type="AlphaFoldDB" id="A0AAN6GIS9"/>
<proteinExistence type="predicted"/>
<gene>
    <name evidence="1" type="ORF">OC846_006804</name>
</gene>
<organism evidence="1 2">
    <name type="scientific">Tilletia horrida</name>
    <dbReference type="NCBI Taxonomy" id="155126"/>
    <lineage>
        <taxon>Eukaryota</taxon>
        <taxon>Fungi</taxon>
        <taxon>Dikarya</taxon>
        <taxon>Basidiomycota</taxon>
        <taxon>Ustilaginomycotina</taxon>
        <taxon>Exobasidiomycetes</taxon>
        <taxon>Tilletiales</taxon>
        <taxon>Tilletiaceae</taxon>
        <taxon>Tilletia</taxon>
    </lineage>
</organism>
<feature type="non-terminal residue" evidence="1">
    <location>
        <position position="1"/>
    </location>
</feature>
<dbReference type="InterPro" id="IPR036851">
    <property type="entry name" value="Chloroperoxidase-like_sf"/>
</dbReference>
<comment type="caution">
    <text evidence="1">The sequence shown here is derived from an EMBL/GenBank/DDBJ whole genome shotgun (WGS) entry which is preliminary data.</text>
</comment>
<protein>
    <submittedName>
        <fullName evidence="1">Uncharacterized protein</fullName>
    </submittedName>
</protein>